<name>A0ABS9K118_9RHOO</name>
<dbReference type="SUPFAM" id="SSF55785">
    <property type="entry name" value="PYP-like sensor domain (PAS domain)"/>
    <property type="match status" value="1"/>
</dbReference>
<dbReference type="Pfam" id="PF00990">
    <property type="entry name" value="GGDEF"/>
    <property type="match status" value="1"/>
</dbReference>
<dbReference type="InterPro" id="IPR052155">
    <property type="entry name" value="Biofilm_reg_signaling"/>
</dbReference>
<dbReference type="Pfam" id="PF00989">
    <property type="entry name" value="PAS"/>
    <property type="match status" value="1"/>
</dbReference>
<dbReference type="Proteomes" id="UP001165384">
    <property type="component" value="Unassembled WGS sequence"/>
</dbReference>
<dbReference type="InterPro" id="IPR043128">
    <property type="entry name" value="Rev_trsase/Diguanyl_cyclase"/>
</dbReference>
<dbReference type="CDD" id="cd00130">
    <property type="entry name" value="PAS"/>
    <property type="match status" value="1"/>
</dbReference>
<organism evidence="5 6">
    <name type="scientific">Dechloromonas hankyongensis</name>
    <dbReference type="NCBI Taxonomy" id="2908002"/>
    <lineage>
        <taxon>Bacteria</taxon>
        <taxon>Pseudomonadati</taxon>
        <taxon>Pseudomonadota</taxon>
        <taxon>Betaproteobacteria</taxon>
        <taxon>Rhodocyclales</taxon>
        <taxon>Azonexaceae</taxon>
        <taxon>Dechloromonas</taxon>
    </lineage>
</organism>
<dbReference type="InterPro" id="IPR029787">
    <property type="entry name" value="Nucleotide_cyclase"/>
</dbReference>
<dbReference type="InterPro" id="IPR035919">
    <property type="entry name" value="EAL_sf"/>
</dbReference>
<dbReference type="InterPro" id="IPR000160">
    <property type="entry name" value="GGDEF_dom"/>
</dbReference>
<dbReference type="EMBL" id="JAKLTN010000001">
    <property type="protein sequence ID" value="MCG2576856.1"/>
    <property type="molecule type" value="Genomic_DNA"/>
</dbReference>
<feature type="domain" description="PAS" evidence="1">
    <location>
        <begin position="5"/>
        <end position="74"/>
    </location>
</feature>
<reference evidence="5" key="1">
    <citation type="submission" date="2022-01" db="EMBL/GenBank/DDBJ databases">
        <authorList>
            <person name="Jo J.-H."/>
            <person name="Im W.-T."/>
        </authorList>
    </citation>
    <scope>NUCLEOTIDE SEQUENCE</scope>
    <source>
        <strain evidence="5">XY25</strain>
    </source>
</reference>
<dbReference type="InterPro" id="IPR001633">
    <property type="entry name" value="EAL_dom"/>
</dbReference>
<dbReference type="PROSITE" id="PS50883">
    <property type="entry name" value="EAL"/>
    <property type="match status" value="1"/>
</dbReference>
<dbReference type="Pfam" id="PF00563">
    <property type="entry name" value="EAL"/>
    <property type="match status" value="1"/>
</dbReference>
<feature type="domain" description="PAC" evidence="2">
    <location>
        <begin position="83"/>
        <end position="133"/>
    </location>
</feature>
<dbReference type="InterPro" id="IPR000700">
    <property type="entry name" value="PAS-assoc_C"/>
</dbReference>
<dbReference type="PROSITE" id="PS50112">
    <property type="entry name" value="PAS"/>
    <property type="match status" value="1"/>
</dbReference>
<protein>
    <submittedName>
        <fullName evidence="5">EAL domain-containing protein</fullName>
    </submittedName>
</protein>
<dbReference type="PANTHER" id="PTHR44757:SF2">
    <property type="entry name" value="BIOFILM ARCHITECTURE MAINTENANCE PROTEIN MBAA"/>
    <property type="match status" value="1"/>
</dbReference>
<dbReference type="SUPFAM" id="SSF141868">
    <property type="entry name" value="EAL domain-like"/>
    <property type="match status" value="1"/>
</dbReference>
<evidence type="ECO:0000313" key="6">
    <source>
        <dbReference type="Proteomes" id="UP001165384"/>
    </source>
</evidence>
<dbReference type="SMART" id="SM00091">
    <property type="entry name" value="PAS"/>
    <property type="match status" value="1"/>
</dbReference>
<dbReference type="Gene3D" id="3.30.70.270">
    <property type="match status" value="1"/>
</dbReference>
<gene>
    <name evidence="5" type="ORF">LZ012_07600</name>
</gene>
<dbReference type="NCBIfam" id="TIGR00229">
    <property type="entry name" value="sensory_box"/>
    <property type="match status" value="1"/>
</dbReference>
<keyword evidence="6" id="KW-1185">Reference proteome</keyword>
<dbReference type="PROSITE" id="PS50113">
    <property type="entry name" value="PAC"/>
    <property type="match status" value="1"/>
</dbReference>
<proteinExistence type="predicted"/>
<dbReference type="SMART" id="SM00267">
    <property type="entry name" value="GGDEF"/>
    <property type="match status" value="1"/>
</dbReference>
<evidence type="ECO:0000259" key="3">
    <source>
        <dbReference type="PROSITE" id="PS50883"/>
    </source>
</evidence>
<dbReference type="InterPro" id="IPR000014">
    <property type="entry name" value="PAS"/>
</dbReference>
<evidence type="ECO:0000259" key="1">
    <source>
        <dbReference type="PROSITE" id="PS50112"/>
    </source>
</evidence>
<comment type="caution">
    <text evidence="5">The sequence shown here is derived from an EMBL/GenBank/DDBJ whole genome shotgun (WGS) entry which is preliminary data.</text>
</comment>
<dbReference type="PROSITE" id="PS50887">
    <property type="entry name" value="GGDEF"/>
    <property type="match status" value="1"/>
</dbReference>
<dbReference type="Gene3D" id="3.20.20.450">
    <property type="entry name" value="EAL domain"/>
    <property type="match status" value="1"/>
</dbReference>
<dbReference type="InterPro" id="IPR013767">
    <property type="entry name" value="PAS_fold"/>
</dbReference>
<dbReference type="SUPFAM" id="SSF55073">
    <property type="entry name" value="Nucleotide cyclase"/>
    <property type="match status" value="1"/>
</dbReference>
<dbReference type="CDD" id="cd01948">
    <property type="entry name" value="EAL"/>
    <property type="match status" value="1"/>
</dbReference>
<evidence type="ECO:0000259" key="2">
    <source>
        <dbReference type="PROSITE" id="PS50113"/>
    </source>
</evidence>
<accession>A0ABS9K118</accession>
<evidence type="ECO:0000259" key="4">
    <source>
        <dbReference type="PROSITE" id="PS50887"/>
    </source>
</evidence>
<feature type="domain" description="EAL" evidence="3">
    <location>
        <begin position="293"/>
        <end position="544"/>
    </location>
</feature>
<evidence type="ECO:0000313" key="5">
    <source>
        <dbReference type="EMBL" id="MCG2576856.1"/>
    </source>
</evidence>
<dbReference type="RefSeq" id="WP_275709218.1">
    <property type="nucleotide sequence ID" value="NZ_JAKLTN010000001.1"/>
</dbReference>
<dbReference type="PANTHER" id="PTHR44757">
    <property type="entry name" value="DIGUANYLATE CYCLASE DGCP"/>
    <property type="match status" value="1"/>
</dbReference>
<sequence length="549" mass="59878">MFDYDSAAIAAILGTSLDAVFTIDAQGLIVDTNPAATRMFGWQREEFLGANISLIVPSPLKEKHDGFLRAFRPDRGVKHVLGSGQRLDGLRKDGSRFPVEVGISAFERDGQRYFTGFVRDMSERQHAEDRMRYLALHDAESGLLNYRGFAEQCAAAAGGERRMAVFRIEEFRRFSVAYGERWSIATVQEIAARLGTALAPHEIAGRVREDSFALWLGDDAGTRIETLAAVLREPYALDTTVFLLTVTFGLSAPGGDFASLLRTAQWACYRAGAAGRGGINAFAEGLQQSVVRELGIESRLREAVRDNLLTLVLQPKCRLADRRIVGAEALVRWSDPLLGAVPPAEFIPLAERLGLVGKITDWMLQRSLAEIAACPDPTISVAVNFSALDFYHPDLVVRLCDSLDKAAVPPDRLVVELTESAAVHDVPLVNGRLQALRALGVGISLDDFGTGHTALAYLRQFAVDSLKIDIAFVRDLPDSSPALGVTRTIVALARGLGLETIAEGVETEAQAATLRELGVDVGQGFLFGRPLPPAEFHRRVREQMESARL</sequence>
<feature type="domain" description="GGDEF" evidence="4">
    <location>
        <begin position="159"/>
        <end position="284"/>
    </location>
</feature>
<dbReference type="Gene3D" id="3.30.450.20">
    <property type="entry name" value="PAS domain"/>
    <property type="match status" value="1"/>
</dbReference>
<dbReference type="InterPro" id="IPR035965">
    <property type="entry name" value="PAS-like_dom_sf"/>
</dbReference>
<dbReference type="SMART" id="SM00052">
    <property type="entry name" value="EAL"/>
    <property type="match status" value="1"/>
</dbReference>